<evidence type="ECO:0000313" key="2">
    <source>
        <dbReference type="Proteomes" id="UP000050509"/>
    </source>
</evidence>
<accession>A0A0N8PRE3</accession>
<name>A0A0N8PRE3_9CHLR</name>
<reference evidence="1 2" key="1">
    <citation type="submission" date="2015-09" db="EMBL/GenBank/DDBJ databases">
        <title>Draft genome sequence of Kouleothrix aurantiaca JCM 19913.</title>
        <authorList>
            <person name="Hemp J."/>
        </authorList>
    </citation>
    <scope>NUCLEOTIDE SEQUENCE [LARGE SCALE GENOMIC DNA]</scope>
    <source>
        <strain evidence="1 2">COM-B</strain>
    </source>
</reference>
<dbReference type="Proteomes" id="UP000050509">
    <property type="component" value="Unassembled WGS sequence"/>
</dbReference>
<evidence type="ECO:0008006" key="3">
    <source>
        <dbReference type="Google" id="ProtNLM"/>
    </source>
</evidence>
<gene>
    <name evidence="1" type="ORF">SE17_31230</name>
</gene>
<dbReference type="AlphaFoldDB" id="A0A0N8PRE3"/>
<protein>
    <recommendedName>
        <fullName evidence="3">2-phospho-L-lactate guanylyltransferase</fullName>
    </recommendedName>
</protein>
<organism evidence="1 2">
    <name type="scientific">Kouleothrix aurantiaca</name>
    <dbReference type="NCBI Taxonomy" id="186479"/>
    <lineage>
        <taxon>Bacteria</taxon>
        <taxon>Bacillati</taxon>
        <taxon>Chloroflexota</taxon>
        <taxon>Chloroflexia</taxon>
        <taxon>Chloroflexales</taxon>
        <taxon>Roseiflexineae</taxon>
        <taxon>Roseiflexaceae</taxon>
        <taxon>Kouleothrix</taxon>
    </lineage>
</organism>
<evidence type="ECO:0000313" key="1">
    <source>
        <dbReference type="EMBL" id="KPV49685.1"/>
    </source>
</evidence>
<keyword evidence="2" id="KW-1185">Reference proteome</keyword>
<dbReference type="Gene3D" id="3.90.550.10">
    <property type="entry name" value="Spore Coat Polysaccharide Biosynthesis Protein SpsA, Chain A"/>
    <property type="match status" value="1"/>
</dbReference>
<comment type="caution">
    <text evidence="1">The sequence shown here is derived from an EMBL/GenBank/DDBJ whole genome shotgun (WGS) entry which is preliminary data.</text>
</comment>
<dbReference type="InterPro" id="IPR002835">
    <property type="entry name" value="CofC"/>
</dbReference>
<dbReference type="EMBL" id="LJCR01001816">
    <property type="protein sequence ID" value="KPV49685.1"/>
    <property type="molecule type" value="Genomic_DNA"/>
</dbReference>
<dbReference type="SUPFAM" id="SSF53448">
    <property type="entry name" value="Nucleotide-diphospho-sugar transferases"/>
    <property type="match status" value="1"/>
</dbReference>
<dbReference type="GO" id="GO:0043814">
    <property type="term" value="F:phospholactate guanylyltransferase activity"/>
    <property type="evidence" value="ECO:0007669"/>
    <property type="project" value="InterPro"/>
</dbReference>
<proteinExistence type="predicted"/>
<feature type="non-terminal residue" evidence="1">
    <location>
        <position position="1"/>
    </location>
</feature>
<dbReference type="Pfam" id="PF01983">
    <property type="entry name" value="CofC"/>
    <property type="match status" value="1"/>
</dbReference>
<sequence>GGTNALLVRPPLALPFRLGPGSLAQHERAAQERGIPFVVADIAGVNLDVDQADDLLLPAEREAGGIKPARSCQWIIWDTLEHDIHHGSEISTTLGVHGLPPVEMS</sequence>
<dbReference type="InterPro" id="IPR029044">
    <property type="entry name" value="Nucleotide-diphossugar_trans"/>
</dbReference>